<evidence type="ECO:0000256" key="3">
    <source>
        <dbReference type="ARBA" id="ARBA00022723"/>
    </source>
</evidence>
<dbReference type="EC" id="2.3.1.48" evidence="8"/>
<evidence type="ECO:0000256" key="1">
    <source>
        <dbReference type="ARBA" id="ARBA00004123"/>
    </source>
</evidence>
<keyword evidence="4" id="KW-0863">Zinc-finger</keyword>
<dbReference type="InterPro" id="IPR016181">
    <property type="entry name" value="Acyl_CoA_acyltransferase"/>
</dbReference>
<evidence type="ECO:0000256" key="8">
    <source>
        <dbReference type="RuleBase" id="RU361211"/>
    </source>
</evidence>
<organism evidence="11 12">
    <name type="scientific">Xenoophorus captivus</name>
    <dbReference type="NCBI Taxonomy" id="1517983"/>
    <lineage>
        <taxon>Eukaryota</taxon>
        <taxon>Metazoa</taxon>
        <taxon>Chordata</taxon>
        <taxon>Craniata</taxon>
        <taxon>Vertebrata</taxon>
        <taxon>Euteleostomi</taxon>
        <taxon>Actinopterygii</taxon>
        <taxon>Neopterygii</taxon>
        <taxon>Teleostei</taxon>
        <taxon>Neoteleostei</taxon>
        <taxon>Acanthomorphata</taxon>
        <taxon>Ovalentaria</taxon>
        <taxon>Atherinomorphae</taxon>
        <taxon>Cyprinodontiformes</taxon>
        <taxon>Goodeidae</taxon>
        <taxon>Xenoophorus</taxon>
    </lineage>
</organism>
<dbReference type="SUPFAM" id="SSF55729">
    <property type="entry name" value="Acyl-CoA N-acyltransferases (Nat)"/>
    <property type="match status" value="1"/>
</dbReference>
<keyword evidence="6" id="KW-0156">Chromatin regulator</keyword>
<dbReference type="PANTHER" id="PTHR10615">
    <property type="entry name" value="HISTONE ACETYLTRANSFERASE"/>
    <property type="match status" value="1"/>
</dbReference>
<keyword evidence="5" id="KW-0862">Zinc</keyword>
<feature type="compositionally biased region" description="Polar residues" evidence="9">
    <location>
        <begin position="113"/>
        <end position="131"/>
    </location>
</feature>
<comment type="similarity">
    <text evidence="8">Belongs to the MYST (SAS/MOZ) family.</text>
</comment>
<evidence type="ECO:0000256" key="6">
    <source>
        <dbReference type="ARBA" id="ARBA00022853"/>
    </source>
</evidence>
<evidence type="ECO:0000256" key="7">
    <source>
        <dbReference type="ARBA" id="ARBA00023242"/>
    </source>
</evidence>
<feature type="compositionally biased region" description="Basic and acidic residues" evidence="9">
    <location>
        <begin position="132"/>
        <end position="152"/>
    </location>
</feature>
<protein>
    <recommendedName>
        <fullName evidence="8">Histone acetyltransferase</fullName>
        <ecNumber evidence="8">2.3.1.48</ecNumber>
    </recommendedName>
</protein>
<dbReference type="EMBL" id="JAHRIN010070656">
    <property type="protein sequence ID" value="MEQ2216457.1"/>
    <property type="molecule type" value="Genomic_DNA"/>
</dbReference>
<comment type="subcellular location">
    <subcellularLocation>
        <location evidence="1 8">Nucleus</location>
    </subcellularLocation>
</comment>
<sequence>MIANKSYFLPQRPLTGSVSDGTEDSDSSAEREQTNSSESDGNMPKRQRLTRASTRLSQSSQGWLLYFLRIHVLSFKILAVSLQLVFDFFVPFSSDTPDLKRPADHDESPPLTPTGNAPSSESELDISSPNASHDESQSKDQANRDSDKDLSHRPKRRRCHETYNFNMKCPTPGCNSLGMILALMHIFPIWSIGRRTTTPESLCSRTLPAIMTSSCSEKLRPGQITEGSNMIKTIVFGRYELDTWYHSPYPEEYARLGRLYVCEFCLKYMKSQTILRRHMVRLYTVL</sequence>
<dbReference type="Pfam" id="PF17772">
    <property type="entry name" value="zf-MYST"/>
    <property type="match status" value="1"/>
</dbReference>
<feature type="compositionally biased region" description="Basic and acidic residues" evidence="9">
    <location>
        <begin position="98"/>
        <end position="108"/>
    </location>
</feature>
<dbReference type="InterPro" id="IPR050603">
    <property type="entry name" value="MYST_HAT"/>
</dbReference>
<evidence type="ECO:0000256" key="2">
    <source>
        <dbReference type="ARBA" id="ARBA00022679"/>
    </source>
</evidence>
<feature type="domain" description="MYST-type HAT" evidence="10">
    <location>
        <begin position="226"/>
        <end position="286"/>
    </location>
</feature>
<accession>A0ABV0SAB6</accession>
<feature type="region of interest" description="Disordered" evidence="9">
    <location>
        <begin position="1"/>
        <end position="54"/>
    </location>
</feature>
<evidence type="ECO:0000259" key="10">
    <source>
        <dbReference type="PROSITE" id="PS51726"/>
    </source>
</evidence>
<keyword evidence="7 8" id="KW-0539">Nucleus</keyword>
<feature type="region of interest" description="Disordered" evidence="9">
    <location>
        <begin position="98"/>
        <end position="154"/>
    </location>
</feature>
<reference evidence="11 12" key="1">
    <citation type="submission" date="2021-06" db="EMBL/GenBank/DDBJ databases">
        <authorList>
            <person name="Palmer J.M."/>
        </authorList>
    </citation>
    <scope>NUCLEOTIDE SEQUENCE [LARGE SCALE GENOMIC DNA]</scope>
    <source>
        <strain evidence="11 12">XC_2019</strain>
        <tissue evidence="11">Muscle</tissue>
    </source>
</reference>
<dbReference type="Gene3D" id="3.30.60.60">
    <property type="entry name" value="N-acetyl transferase-like"/>
    <property type="match status" value="1"/>
</dbReference>
<dbReference type="PANTHER" id="PTHR10615:SF161">
    <property type="entry name" value="HISTONE ACETYLTRANSFERASE KAT7"/>
    <property type="match status" value="1"/>
</dbReference>
<dbReference type="Proteomes" id="UP001434883">
    <property type="component" value="Unassembled WGS sequence"/>
</dbReference>
<evidence type="ECO:0000313" key="11">
    <source>
        <dbReference type="EMBL" id="MEQ2216457.1"/>
    </source>
</evidence>
<dbReference type="InterPro" id="IPR002717">
    <property type="entry name" value="HAT_MYST-type"/>
</dbReference>
<keyword evidence="2" id="KW-0808">Transferase</keyword>
<dbReference type="PROSITE" id="PS51726">
    <property type="entry name" value="MYST_HAT"/>
    <property type="match status" value="1"/>
</dbReference>
<proteinExistence type="inferred from homology"/>
<comment type="caution">
    <text evidence="11">The sequence shown here is derived from an EMBL/GenBank/DDBJ whole genome shotgun (WGS) entry which is preliminary data.</text>
</comment>
<evidence type="ECO:0000313" key="12">
    <source>
        <dbReference type="Proteomes" id="UP001434883"/>
    </source>
</evidence>
<gene>
    <name evidence="11" type="ORF">XENOCAPTIV_016561</name>
</gene>
<dbReference type="InterPro" id="IPR040706">
    <property type="entry name" value="Zf-MYST"/>
</dbReference>
<evidence type="ECO:0000256" key="5">
    <source>
        <dbReference type="ARBA" id="ARBA00022833"/>
    </source>
</evidence>
<evidence type="ECO:0000256" key="9">
    <source>
        <dbReference type="SAM" id="MobiDB-lite"/>
    </source>
</evidence>
<keyword evidence="3" id="KW-0479">Metal-binding</keyword>
<name>A0ABV0SAB6_9TELE</name>
<comment type="catalytic activity">
    <reaction evidence="8">
        <text>L-lysyl-[protein] + acetyl-CoA = N(6)-acetyl-L-lysyl-[protein] + CoA + H(+)</text>
        <dbReference type="Rhea" id="RHEA:45948"/>
        <dbReference type="Rhea" id="RHEA-COMP:9752"/>
        <dbReference type="Rhea" id="RHEA-COMP:10731"/>
        <dbReference type="ChEBI" id="CHEBI:15378"/>
        <dbReference type="ChEBI" id="CHEBI:29969"/>
        <dbReference type="ChEBI" id="CHEBI:57287"/>
        <dbReference type="ChEBI" id="CHEBI:57288"/>
        <dbReference type="ChEBI" id="CHEBI:61930"/>
        <dbReference type="EC" id="2.3.1.48"/>
    </reaction>
</comment>
<keyword evidence="12" id="KW-1185">Reference proteome</keyword>
<evidence type="ECO:0000256" key="4">
    <source>
        <dbReference type="ARBA" id="ARBA00022771"/>
    </source>
</evidence>